<dbReference type="Proteomes" id="UP001153737">
    <property type="component" value="Chromosome 1"/>
</dbReference>
<comment type="subcellular location">
    <subcellularLocation>
        <location evidence="1">Membrane</location>
        <topology evidence="1">Multi-pass membrane protein</topology>
    </subcellularLocation>
</comment>
<feature type="transmembrane region" description="Helical" evidence="5">
    <location>
        <begin position="443"/>
        <end position="467"/>
    </location>
</feature>
<evidence type="ECO:0000256" key="3">
    <source>
        <dbReference type="ARBA" id="ARBA00022989"/>
    </source>
</evidence>
<keyword evidence="3 5" id="KW-1133">Transmembrane helix</keyword>
<evidence type="ECO:0000313" key="7">
    <source>
        <dbReference type="Proteomes" id="UP001153737"/>
    </source>
</evidence>
<feature type="transmembrane region" description="Helical" evidence="5">
    <location>
        <begin position="225"/>
        <end position="245"/>
    </location>
</feature>
<evidence type="ECO:0000256" key="1">
    <source>
        <dbReference type="ARBA" id="ARBA00004141"/>
    </source>
</evidence>
<dbReference type="AlphaFoldDB" id="A0A9N9SCN1"/>
<organism evidence="6 7">
    <name type="scientific">Phaedon cochleariae</name>
    <name type="common">Mustard beetle</name>
    <dbReference type="NCBI Taxonomy" id="80249"/>
    <lineage>
        <taxon>Eukaryota</taxon>
        <taxon>Metazoa</taxon>
        <taxon>Ecdysozoa</taxon>
        <taxon>Arthropoda</taxon>
        <taxon>Hexapoda</taxon>
        <taxon>Insecta</taxon>
        <taxon>Pterygota</taxon>
        <taxon>Neoptera</taxon>
        <taxon>Endopterygota</taxon>
        <taxon>Coleoptera</taxon>
        <taxon>Polyphaga</taxon>
        <taxon>Cucujiformia</taxon>
        <taxon>Chrysomeloidea</taxon>
        <taxon>Chrysomelidae</taxon>
        <taxon>Chrysomelinae</taxon>
        <taxon>Chrysomelini</taxon>
        <taxon>Phaedon</taxon>
    </lineage>
</organism>
<reference evidence="6" key="1">
    <citation type="submission" date="2022-01" db="EMBL/GenBank/DDBJ databases">
        <authorList>
            <person name="King R."/>
        </authorList>
    </citation>
    <scope>NUCLEOTIDE SEQUENCE</scope>
</reference>
<accession>A0A9N9SCN1</accession>
<dbReference type="OrthoDB" id="3026777at2759"/>
<evidence type="ECO:0000256" key="5">
    <source>
        <dbReference type="SAM" id="Phobius"/>
    </source>
</evidence>
<feature type="transmembrane region" description="Helical" evidence="5">
    <location>
        <begin position="354"/>
        <end position="372"/>
    </location>
</feature>
<dbReference type="GO" id="GO:0016020">
    <property type="term" value="C:membrane"/>
    <property type="evidence" value="ECO:0007669"/>
    <property type="project" value="UniProtKB-SubCell"/>
</dbReference>
<sequence>MQGSENPTKNNELNARTASLKEKIINGSKLVTVEPLIAFYQMALTLTKPALDNLEFEKSCRGNLNFTDTICDAILKGHHNNYTKENNEIQVLISNMHSWQQPLQSFAPLLLILFLGSYSDRQKCRKPFFIIPIVGELLGTVGCMLCALNMKAWPLELQGFFQKVVPSLFGGQAMMVMATTAYIADISSTKTRTFRLGIVQIVISATVPLVNSFCGILFLEIGYVGVLSVSTAMLVSALVYGTFWIEEKVSIKAVRVCELSNVFDHRHAFDTFRIMFKGAAGVCQTRLAVLVLVIFTHRCAFEGESNVLYLYVQNVFQWTPVDFSFFLTVNGIVLLIGNILGLPLFTRIFRMSDPMILLVCVVTKILTNVIFGLAKNPILFYVGSIMSIITRMYRVAKRSLSTKMVSTDDIGKCQSLFGIFEIIAPAVSVPAFNLLYIHTLEDFPAMIFLFSILLYAICCVLILWIYFKNKGTCEKNLEVPEINETIIVETTHM</sequence>
<dbReference type="PANTHER" id="PTHR23507">
    <property type="entry name" value="ZGC:174356"/>
    <property type="match status" value="1"/>
</dbReference>
<keyword evidence="2 5" id="KW-0812">Transmembrane</keyword>
<feature type="transmembrane region" description="Helical" evidence="5">
    <location>
        <begin position="416"/>
        <end position="437"/>
    </location>
</feature>
<keyword evidence="7" id="KW-1185">Reference proteome</keyword>
<dbReference type="Gene3D" id="1.20.1250.20">
    <property type="entry name" value="MFS general substrate transporter like domains"/>
    <property type="match status" value="1"/>
</dbReference>
<dbReference type="Pfam" id="PF07690">
    <property type="entry name" value="MFS_1"/>
    <property type="match status" value="1"/>
</dbReference>
<keyword evidence="4 5" id="KW-0472">Membrane</keyword>
<dbReference type="GO" id="GO:0022857">
    <property type="term" value="F:transmembrane transporter activity"/>
    <property type="evidence" value="ECO:0007669"/>
    <property type="project" value="InterPro"/>
</dbReference>
<feature type="transmembrane region" description="Helical" evidence="5">
    <location>
        <begin position="164"/>
        <end position="184"/>
    </location>
</feature>
<dbReference type="EMBL" id="OU896707">
    <property type="protein sequence ID" value="CAG9813499.1"/>
    <property type="molecule type" value="Genomic_DNA"/>
</dbReference>
<feature type="transmembrane region" description="Helical" evidence="5">
    <location>
        <begin position="128"/>
        <end position="152"/>
    </location>
</feature>
<gene>
    <name evidence="6" type="ORF">PHAECO_LOCUS697</name>
</gene>
<feature type="transmembrane region" description="Helical" evidence="5">
    <location>
        <begin position="196"/>
        <end position="219"/>
    </location>
</feature>
<evidence type="ECO:0000256" key="2">
    <source>
        <dbReference type="ARBA" id="ARBA00022692"/>
    </source>
</evidence>
<protein>
    <recommendedName>
        <fullName evidence="8">Adenylate cyclase</fullName>
    </recommendedName>
</protein>
<feature type="transmembrane region" description="Helical" evidence="5">
    <location>
        <begin position="378"/>
        <end position="396"/>
    </location>
</feature>
<name>A0A9N9SCN1_PHACE</name>
<dbReference type="InterPro" id="IPR036259">
    <property type="entry name" value="MFS_trans_sf"/>
</dbReference>
<reference evidence="6" key="2">
    <citation type="submission" date="2022-10" db="EMBL/GenBank/DDBJ databases">
        <authorList>
            <consortium name="ENA_rothamsted_submissions"/>
            <consortium name="culmorum"/>
            <person name="King R."/>
        </authorList>
    </citation>
    <scope>NUCLEOTIDE SEQUENCE</scope>
</reference>
<evidence type="ECO:0000256" key="4">
    <source>
        <dbReference type="ARBA" id="ARBA00023136"/>
    </source>
</evidence>
<evidence type="ECO:0000313" key="6">
    <source>
        <dbReference type="EMBL" id="CAG9813499.1"/>
    </source>
</evidence>
<feature type="transmembrane region" description="Helical" evidence="5">
    <location>
        <begin position="323"/>
        <end position="342"/>
    </location>
</feature>
<dbReference type="InterPro" id="IPR011701">
    <property type="entry name" value="MFS"/>
</dbReference>
<evidence type="ECO:0008006" key="8">
    <source>
        <dbReference type="Google" id="ProtNLM"/>
    </source>
</evidence>
<dbReference type="PANTHER" id="PTHR23507:SF1">
    <property type="entry name" value="FI18259P1-RELATED"/>
    <property type="match status" value="1"/>
</dbReference>
<proteinExistence type="predicted"/>
<dbReference type="SUPFAM" id="SSF103473">
    <property type="entry name" value="MFS general substrate transporter"/>
    <property type="match status" value="1"/>
</dbReference>
<feature type="transmembrane region" description="Helical" evidence="5">
    <location>
        <begin position="274"/>
        <end position="295"/>
    </location>
</feature>